<dbReference type="InterPro" id="IPR001387">
    <property type="entry name" value="Cro/C1-type_HTH"/>
</dbReference>
<evidence type="ECO:0000313" key="3">
    <source>
        <dbReference type="Proteomes" id="UP001518976"/>
    </source>
</evidence>
<organism evidence="2 3">
    <name type="scientific">Streptomyces spirodelae</name>
    <dbReference type="NCBI Taxonomy" id="2812904"/>
    <lineage>
        <taxon>Bacteria</taxon>
        <taxon>Bacillati</taxon>
        <taxon>Actinomycetota</taxon>
        <taxon>Actinomycetes</taxon>
        <taxon>Kitasatosporales</taxon>
        <taxon>Streptomycetaceae</taxon>
        <taxon>Streptomyces</taxon>
    </lineage>
</organism>
<feature type="domain" description="HTH cro/C1-type" evidence="1">
    <location>
        <begin position="21"/>
        <end position="74"/>
    </location>
</feature>
<dbReference type="Pfam" id="PF19054">
    <property type="entry name" value="DUF5753"/>
    <property type="match status" value="1"/>
</dbReference>
<dbReference type="Gene3D" id="1.10.260.40">
    <property type="entry name" value="lambda repressor-like DNA-binding domains"/>
    <property type="match status" value="1"/>
</dbReference>
<sequence>MPAPRELDPTYSVAAYLGHKIRREREQRDWTQQALAAKVFISRVRVAKIELGTDPPNPSLASRFDKVLGFEDDLANLARALLNAQVRDYAKAFLARQLEASAMHDFSIVVPGLLQTEEYARALLLAGQAGDPAEADRHAERRVARQEVWTRERPPWMWAVLDAAVLRRATGGRATMHSQLTKLREMCERPNINVQILPENTTMIPGSVALLTLPNGDRGAYTEGFVTGAYTEEPSRVERFQRVYDRLHADALSACASMELIEKAIEGFA</sequence>
<evidence type="ECO:0000313" key="2">
    <source>
        <dbReference type="EMBL" id="MBO8184779.1"/>
    </source>
</evidence>
<name>A0ABS3WP24_9ACTN</name>
<evidence type="ECO:0000259" key="1">
    <source>
        <dbReference type="PROSITE" id="PS50943"/>
    </source>
</evidence>
<accession>A0ABS3WP24</accession>
<dbReference type="Pfam" id="PF13560">
    <property type="entry name" value="HTH_31"/>
    <property type="match status" value="1"/>
</dbReference>
<dbReference type="RefSeq" id="WP_209263593.1">
    <property type="nucleotide sequence ID" value="NZ_JAFFZN010000003.1"/>
</dbReference>
<gene>
    <name evidence="2" type="ORF">JW592_04715</name>
</gene>
<proteinExistence type="predicted"/>
<dbReference type="EMBL" id="JAFFZN010000003">
    <property type="protein sequence ID" value="MBO8184779.1"/>
    <property type="molecule type" value="Genomic_DNA"/>
</dbReference>
<protein>
    <submittedName>
        <fullName evidence="2">Helix-turn-helix domain-containing protein</fullName>
    </submittedName>
</protein>
<dbReference type="PROSITE" id="PS50943">
    <property type="entry name" value="HTH_CROC1"/>
    <property type="match status" value="1"/>
</dbReference>
<reference evidence="2 3" key="1">
    <citation type="submission" date="2021-02" db="EMBL/GenBank/DDBJ databases">
        <title>Streptomyces spirodelae sp. nov., isolated from duckweed.</title>
        <authorList>
            <person name="Saimee Y."/>
            <person name="Duangmal K."/>
        </authorList>
    </citation>
    <scope>NUCLEOTIDE SEQUENCE [LARGE SCALE GENOMIC DNA]</scope>
    <source>
        <strain evidence="2 3">DW4-2</strain>
    </source>
</reference>
<dbReference type="InterPro" id="IPR043917">
    <property type="entry name" value="DUF5753"/>
</dbReference>
<keyword evidence="3" id="KW-1185">Reference proteome</keyword>
<dbReference type="InterPro" id="IPR010982">
    <property type="entry name" value="Lambda_DNA-bd_dom_sf"/>
</dbReference>
<dbReference type="CDD" id="cd00093">
    <property type="entry name" value="HTH_XRE"/>
    <property type="match status" value="1"/>
</dbReference>
<dbReference type="SMART" id="SM00530">
    <property type="entry name" value="HTH_XRE"/>
    <property type="match status" value="1"/>
</dbReference>
<comment type="caution">
    <text evidence="2">The sequence shown here is derived from an EMBL/GenBank/DDBJ whole genome shotgun (WGS) entry which is preliminary data.</text>
</comment>
<dbReference type="Proteomes" id="UP001518976">
    <property type="component" value="Unassembled WGS sequence"/>
</dbReference>
<dbReference type="SUPFAM" id="SSF47413">
    <property type="entry name" value="lambda repressor-like DNA-binding domains"/>
    <property type="match status" value="1"/>
</dbReference>